<dbReference type="KEGG" id="bmh:BMWSH_5060"/>
<keyword evidence="1" id="KW-0175">Coiled coil</keyword>
<dbReference type="RefSeq" id="WP_014462017.1">
    <property type="nucleotide sequence ID" value="NC_017138.1"/>
</dbReference>
<evidence type="ECO:0000313" key="3">
    <source>
        <dbReference type="Proteomes" id="UP000001283"/>
    </source>
</evidence>
<name>A0A8D4BS97_PRIMW</name>
<evidence type="ECO:0000313" key="2">
    <source>
        <dbReference type="EMBL" id="AEN91938.1"/>
    </source>
</evidence>
<organism evidence="2 3">
    <name type="scientific">Priestia megaterium (strain WSH-002)</name>
    <name type="common">Bacillus megaterium</name>
    <dbReference type="NCBI Taxonomy" id="1006007"/>
    <lineage>
        <taxon>Bacteria</taxon>
        <taxon>Bacillati</taxon>
        <taxon>Bacillota</taxon>
        <taxon>Bacilli</taxon>
        <taxon>Bacillales</taxon>
        <taxon>Bacillaceae</taxon>
        <taxon>Priestia</taxon>
    </lineage>
</organism>
<accession>A0A8D4BS97</accession>
<dbReference type="InterPro" id="IPR025048">
    <property type="entry name" value="DUF3987"/>
</dbReference>
<evidence type="ECO:0000256" key="1">
    <source>
        <dbReference type="SAM" id="Coils"/>
    </source>
</evidence>
<dbReference type="EMBL" id="CP003017">
    <property type="protein sequence ID" value="AEN91938.1"/>
    <property type="molecule type" value="Genomic_DNA"/>
</dbReference>
<feature type="coiled-coil region" evidence="1">
    <location>
        <begin position="149"/>
        <end position="183"/>
    </location>
</feature>
<protein>
    <submittedName>
        <fullName evidence="2">Hypothetical Membrane Spanning Protein</fullName>
    </submittedName>
</protein>
<dbReference type="Pfam" id="PF13148">
    <property type="entry name" value="DUF3987"/>
    <property type="match status" value="1"/>
</dbReference>
<reference evidence="2 3" key="1">
    <citation type="journal article" date="2011" name="J. Bacteriol.">
        <title>Complete genome sequence of the industrial strain Bacillus megaterium WSH-002.</title>
        <authorList>
            <person name="Liu L."/>
            <person name="Li Y."/>
            <person name="Zhang J."/>
            <person name="Zou W."/>
            <person name="Zhou Z."/>
            <person name="Liu J."/>
            <person name="Li X."/>
            <person name="Wang L."/>
            <person name="Chen J."/>
        </authorList>
    </citation>
    <scope>NUCLEOTIDE SEQUENCE [LARGE SCALE GENOMIC DNA]</scope>
    <source>
        <strain evidence="2 3">WSH-002</strain>
    </source>
</reference>
<gene>
    <name evidence="2" type="ORF">BMWSH_5060</name>
</gene>
<sequence>MGDMQGHKKKVALWEEQPNSKVLTNNIVTQKSNYLSEEVDIFDQELKKEAQTLNLQGTVSFPVSLFPKSIEQFVIDTAKALSCPPDFVAMGVLVCTSVAIGNGAVIEVKNSWVEGASLYCGIIAEPGSAKTPAINKALKPLFELQERNFEEYESLKIQYELEKDNYEIEFENWKKEVKNKKKAKAEDKPILPKSPILQQLITMDSTMEALQDTLLSNKRGILKLHDELLGFVKGMNQYRSGADRQYWLSIWSNEPIIINRKGKEPIRIPKPFVSIIGGIQPDMIEEIVSTGREGIANDGFIDRFLFCYPDPIPARWTDDDVSEDVLQGYYEIINRIYYSLNEDNPKVIRFNNKAKELYTLWYDETERETTEAGFPGTLKGVWKKLKGLHSRVLVIMFMLKWSNSSDSVKMGLIDEESVIYTNYIMDYFKSQAKKVFQTTQSNDEDKKAIKLIEYVKNKGKKHEKGLCIRLNLLNQGKVFGRNTNIKAIEKTIRYIESQGLGELEYFKYKTSLVRVFILYEKVIKQ</sequence>
<dbReference type="AlphaFoldDB" id="A0A8D4BS97"/>
<proteinExistence type="predicted"/>
<dbReference type="Proteomes" id="UP000001283">
    <property type="component" value="Chromosome"/>
</dbReference>